<dbReference type="AlphaFoldDB" id="A0A930LZK1"/>
<comment type="caution">
    <text evidence="3">The sequence shown here is derived from an EMBL/GenBank/DDBJ whole genome shotgun (WGS) entry which is preliminary data.</text>
</comment>
<keyword evidence="2" id="KW-0472">Membrane</keyword>
<proteinExistence type="predicted"/>
<accession>A0A930LZK1</accession>
<feature type="compositionally biased region" description="Low complexity" evidence="1">
    <location>
        <begin position="394"/>
        <end position="405"/>
    </location>
</feature>
<evidence type="ECO:0000313" key="4">
    <source>
        <dbReference type="Proteomes" id="UP000785653"/>
    </source>
</evidence>
<evidence type="ECO:0000313" key="3">
    <source>
        <dbReference type="EMBL" id="MBF1673429.1"/>
    </source>
</evidence>
<dbReference type="EMBL" id="JABZXS010000044">
    <property type="protein sequence ID" value="MBF1673429.1"/>
    <property type="molecule type" value="Genomic_DNA"/>
</dbReference>
<feature type="compositionally biased region" description="Polar residues" evidence="1">
    <location>
        <begin position="281"/>
        <end position="290"/>
    </location>
</feature>
<dbReference type="Proteomes" id="UP000785653">
    <property type="component" value="Unassembled WGS sequence"/>
</dbReference>
<feature type="compositionally biased region" description="Polar residues" evidence="1">
    <location>
        <begin position="419"/>
        <end position="432"/>
    </location>
</feature>
<gene>
    <name evidence="3" type="ORF">HXO65_04390</name>
</gene>
<feature type="compositionally biased region" description="Polar residues" evidence="1">
    <location>
        <begin position="364"/>
        <end position="377"/>
    </location>
</feature>
<keyword evidence="2" id="KW-0812">Transmembrane</keyword>
<organism evidence="3 4">
    <name type="scientific">Rothia mucilaginosa</name>
    <dbReference type="NCBI Taxonomy" id="43675"/>
    <lineage>
        <taxon>Bacteria</taxon>
        <taxon>Bacillati</taxon>
        <taxon>Actinomycetota</taxon>
        <taxon>Actinomycetes</taxon>
        <taxon>Micrococcales</taxon>
        <taxon>Micrococcaceae</taxon>
        <taxon>Rothia</taxon>
    </lineage>
</organism>
<evidence type="ECO:0000256" key="1">
    <source>
        <dbReference type="SAM" id="MobiDB-lite"/>
    </source>
</evidence>
<feature type="transmembrane region" description="Helical" evidence="2">
    <location>
        <begin position="469"/>
        <end position="490"/>
    </location>
</feature>
<feature type="region of interest" description="Disordered" evidence="1">
    <location>
        <begin position="279"/>
        <end position="432"/>
    </location>
</feature>
<reference evidence="3" key="1">
    <citation type="submission" date="2020-04" db="EMBL/GenBank/DDBJ databases">
        <title>Deep metagenomics examines the oral microbiome during advanced dental caries in children, revealing novel taxa and co-occurrences with host molecules.</title>
        <authorList>
            <person name="Baker J.L."/>
            <person name="Morton J.T."/>
            <person name="Dinis M."/>
            <person name="Alvarez R."/>
            <person name="Tran N.C."/>
            <person name="Knight R."/>
            <person name="Edlund A."/>
        </authorList>
    </citation>
    <scope>NUCLEOTIDE SEQUENCE</scope>
    <source>
        <strain evidence="3">JCVI_47_bin.3</strain>
    </source>
</reference>
<sequence length="503" mass="52599">MTLNLQPLYEEKYINDSSRYLVAVQYYTLSGKASGEVVTYTPQQLSAVKAQDGSTLLTLTLPSTPKEGYYTISVLDIDSFDEGYGEFKITAGSLIPHTVPAGDGDVDSDSSGIRLDDETQKILAKAREEARYPQPSISSTPKAAGDLEHGTQIVSEVPGGLTSSRDTANLNAPTLNVRYAELRSDAETKPVTVVGKNLPARENGYDLMVLETDMQGNPRGDAVSYTHVDAAHIAGGELEVAVGVPGSLLKTDSVYTAYLVYVDEQNNDTAVASVRFKVSAGKSQDTAESSATRRDETGATSTSTTANSDNSASASSHTSSNAADGSSNASRSSGADSTATRESQARAERRQQGLQALAQARTMAPQTNASAGQSPLTSAYAAGSDTATPNGEDGASVKSGSASAVQPVTPTDGAKGLTPTRQTEGNSRSAEVNAPISQVHSGSTAGQQEGVKAASSSEHVMEEASDYRVTFWTVGLVGLGLVAGAAWMAIRRNSFSLSRVFHR</sequence>
<evidence type="ECO:0000256" key="2">
    <source>
        <dbReference type="SAM" id="Phobius"/>
    </source>
</evidence>
<name>A0A930LZK1_9MICC</name>
<feature type="compositionally biased region" description="Low complexity" evidence="1">
    <location>
        <begin position="298"/>
        <end position="342"/>
    </location>
</feature>
<keyword evidence="2" id="KW-1133">Transmembrane helix</keyword>
<protein>
    <submittedName>
        <fullName evidence="3">Uncharacterized protein</fullName>
    </submittedName>
</protein>
<feature type="compositionally biased region" description="Low complexity" evidence="1">
    <location>
        <begin position="352"/>
        <end position="361"/>
    </location>
</feature>